<evidence type="ECO:0000313" key="2">
    <source>
        <dbReference type="EMBL" id="KIO06645.1"/>
    </source>
</evidence>
<protein>
    <submittedName>
        <fullName evidence="1">Uncharacterized protein</fullName>
    </submittedName>
</protein>
<proteinExistence type="predicted"/>
<dbReference type="EMBL" id="KN831962">
    <property type="protein sequence ID" value="KIO06645.1"/>
    <property type="molecule type" value="Genomic_DNA"/>
</dbReference>
<evidence type="ECO:0000313" key="3">
    <source>
        <dbReference type="Proteomes" id="UP000054217"/>
    </source>
</evidence>
<dbReference type="HOGENOM" id="CLU_090544_1_1_1"/>
<dbReference type="EMBL" id="KN831962">
    <property type="protein sequence ID" value="KIO06643.1"/>
    <property type="molecule type" value="Genomic_DNA"/>
</dbReference>
<dbReference type="Proteomes" id="UP000054217">
    <property type="component" value="Unassembled WGS sequence"/>
</dbReference>
<organism evidence="1 3">
    <name type="scientific">Pisolithus tinctorius Marx 270</name>
    <dbReference type="NCBI Taxonomy" id="870435"/>
    <lineage>
        <taxon>Eukaryota</taxon>
        <taxon>Fungi</taxon>
        <taxon>Dikarya</taxon>
        <taxon>Basidiomycota</taxon>
        <taxon>Agaricomycotina</taxon>
        <taxon>Agaricomycetes</taxon>
        <taxon>Agaricomycetidae</taxon>
        <taxon>Boletales</taxon>
        <taxon>Sclerodermatineae</taxon>
        <taxon>Pisolithaceae</taxon>
        <taxon>Pisolithus</taxon>
    </lineage>
</organism>
<reference evidence="3" key="2">
    <citation type="submission" date="2015-01" db="EMBL/GenBank/DDBJ databases">
        <title>Evolutionary Origins and Diversification of the Mycorrhizal Mutualists.</title>
        <authorList>
            <consortium name="DOE Joint Genome Institute"/>
            <consortium name="Mycorrhizal Genomics Consortium"/>
            <person name="Kohler A."/>
            <person name="Kuo A."/>
            <person name="Nagy L.G."/>
            <person name="Floudas D."/>
            <person name="Copeland A."/>
            <person name="Barry K.W."/>
            <person name="Cichocki N."/>
            <person name="Veneault-Fourrey C."/>
            <person name="LaButti K."/>
            <person name="Lindquist E.A."/>
            <person name="Lipzen A."/>
            <person name="Lundell T."/>
            <person name="Morin E."/>
            <person name="Murat C."/>
            <person name="Riley R."/>
            <person name="Ohm R."/>
            <person name="Sun H."/>
            <person name="Tunlid A."/>
            <person name="Henrissat B."/>
            <person name="Grigoriev I.V."/>
            <person name="Hibbett D.S."/>
            <person name="Martin F."/>
        </authorList>
    </citation>
    <scope>NUCLEOTIDE SEQUENCE [LARGE SCALE GENOMIC DNA]</scope>
    <source>
        <strain evidence="3">Marx 270</strain>
    </source>
</reference>
<reference evidence="1 3" key="1">
    <citation type="submission" date="2014-04" db="EMBL/GenBank/DDBJ databases">
        <authorList>
            <consortium name="DOE Joint Genome Institute"/>
            <person name="Kuo A."/>
            <person name="Kohler A."/>
            <person name="Costa M.D."/>
            <person name="Nagy L.G."/>
            <person name="Floudas D."/>
            <person name="Copeland A."/>
            <person name="Barry K.W."/>
            <person name="Cichocki N."/>
            <person name="Veneault-Fourrey C."/>
            <person name="LaButti K."/>
            <person name="Lindquist E.A."/>
            <person name="Lipzen A."/>
            <person name="Lundell T."/>
            <person name="Morin E."/>
            <person name="Murat C."/>
            <person name="Sun H."/>
            <person name="Tunlid A."/>
            <person name="Henrissat B."/>
            <person name="Grigoriev I.V."/>
            <person name="Hibbett D.S."/>
            <person name="Martin F."/>
            <person name="Nordberg H.P."/>
            <person name="Cantor M.N."/>
            <person name="Hua S.X."/>
        </authorList>
    </citation>
    <scope>NUCLEOTIDE SEQUENCE [LARGE SCALE GENOMIC DNA]</scope>
    <source>
        <strain evidence="1 3">Marx 270</strain>
    </source>
</reference>
<gene>
    <name evidence="1" type="ORF">M404DRAFT_137978</name>
    <name evidence="2" type="ORF">M404DRAFT_138096</name>
</gene>
<keyword evidence="3" id="KW-1185">Reference proteome</keyword>
<dbReference type="AlphaFoldDB" id="A0A0C3JC24"/>
<sequence>STLSCKVSEWNDDVGVVINESSIEVCDTKERLDVSHLPWLRPVADCLNLFGGHGETGGGKDVAEVLDGVRVKLALLQLGITAMLSKAVEYLFYVFAMRLHHVHKDAINKSLKSCRRVSQTEGHYLPLVKTITSAESSLPFISVCDVDQMIGMAEVDLCIDFSTAQGIE</sequence>
<feature type="non-terminal residue" evidence="1">
    <location>
        <position position="1"/>
    </location>
</feature>
<name>A0A0C3JC24_PISTI</name>
<accession>A0A0C3JC24</accession>
<evidence type="ECO:0000313" key="1">
    <source>
        <dbReference type="EMBL" id="KIO06643.1"/>
    </source>
</evidence>
<reference evidence="1" key="3">
    <citation type="submission" date="2015-02" db="EMBL/GenBank/DDBJ databases">
        <title>Evolutionary Origins and Diversification of the Mycorrhizal Mutualists.</title>
        <authorList>
            <consortium name="DOE Joint Genome Institute"/>
            <consortium name="Mycorrhizal Genomics Consortium"/>
            <person name="Kohler A."/>
            <person name="Kuo A."/>
            <person name="Nagy L.G."/>
            <person name="Floudas D."/>
            <person name="Copeland A."/>
            <person name="Barry K.W."/>
            <person name="Cichocki N."/>
            <person name="Veneault-Fourrey C."/>
            <person name="LaButti K."/>
            <person name="Lindquist E.A."/>
            <person name="Lipzen A."/>
            <person name="Lundell T."/>
            <person name="Morin E."/>
            <person name="Murat C."/>
            <person name="Riley R."/>
            <person name="Ohm R."/>
            <person name="Sun H."/>
            <person name="Tunlid A."/>
            <person name="Henrissat B."/>
            <person name="Grigoriev I.V."/>
            <person name="Hibbett D.S."/>
            <person name="Martin F."/>
        </authorList>
    </citation>
    <scope>NUCLEOTIDE SEQUENCE</scope>
    <source>
        <strain evidence="1 3">Marx 270</strain>
    </source>
</reference>